<sequence length="372" mass="43091">MTLEIREINTKKELKEFIKFPFELYKGNPYYVTPLIDFEMSTLLREKNPAFDDAEAKYWVVEKDGKIVGRIAAIILEKELKEKKLARFGWIDFIDDKEVSQTLLETAKSWAKSKGAKGIHGPMGFTDLDFEGALISGFDQIATQATIYNYSYYIDHFRAWNMEIAATWVELRGKAPSKNPEKINRAVRIIQERFKVKVKDFKNTKEMVKYASGVFEVLNQAYSGLYGYVSLTQKQIDYYVDQYFGFIRKEFVCIVVNENEEVVGFALTFPSLSKAFQKAKGSLYPFGFIHVLKAFFSNDTADLFLICVKPEYQKLGIHALIFDYLQKVYKKKGIKYMASGPMLEDNKNVLNTWSQFDIDIGKIKRSCFIKQF</sequence>
<evidence type="ECO:0000259" key="1">
    <source>
        <dbReference type="PROSITE" id="PS51186"/>
    </source>
</evidence>
<keyword evidence="3" id="KW-1185">Reference proteome</keyword>
<dbReference type="Pfam" id="PF00583">
    <property type="entry name" value="Acetyltransf_1"/>
    <property type="match status" value="1"/>
</dbReference>
<dbReference type="RefSeq" id="WP_089355565.1">
    <property type="nucleotide sequence ID" value="NZ_FZPD01000001.1"/>
</dbReference>
<dbReference type="InterPro" id="IPR039968">
    <property type="entry name" value="BcerS-like"/>
</dbReference>
<organism evidence="2 3">
    <name type="scientific">Ekhidna lutea</name>
    <dbReference type="NCBI Taxonomy" id="447679"/>
    <lineage>
        <taxon>Bacteria</taxon>
        <taxon>Pseudomonadati</taxon>
        <taxon>Bacteroidota</taxon>
        <taxon>Cytophagia</taxon>
        <taxon>Cytophagales</taxon>
        <taxon>Reichenbachiellaceae</taxon>
        <taxon>Ekhidna</taxon>
    </lineage>
</organism>
<dbReference type="PANTHER" id="PTHR41368">
    <property type="entry name" value="PROTEIN YGHO"/>
    <property type="match status" value="1"/>
</dbReference>
<protein>
    <recommendedName>
        <fullName evidence="1">N-acetyltransferase domain-containing protein</fullName>
    </recommendedName>
</protein>
<feature type="domain" description="N-acetyltransferase" evidence="1">
    <location>
        <begin position="3"/>
        <end position="167"/>
    </location>
</feature>
<accession>A0A239FVB4</accession>
<dbReference type="InterPro" id="IPR016181">
    <property type="entry name" value="Acyl_CoA_acyltransferase"/>
</dbReference>
<dbReference type="PROSITE" id="PS51186">
    <property type="entry name" value="GNAT"/>
    <property type="match status" value="1"/>
</dbReference>
<dbReference type="GO" id="GO:0016747">
    <property type="term" value="F:acyltransferase activity, transferring groups other than amino-acyl groups"/>
    <property type="evidence" value="ECO:0007669"/>
    <property type="project" value="InterPro"/>
</dbReference>
<gene>
    <name evidence="2" type="ORF">SAMN05421640_0823</name>
</gene>
<dbReference type="PANTHER" id="PTHR41368:SF1">
    <property type="entry name" value="PROTEIN YGHO"/>
    <property type="match status" value="1"/>
</dbReference>
<name>A0A239FVB4_EKHLU</name>
<dbReference type="SUPFAM" id="SSF55729">
    <property type="entry name" value="Acyl-CoA N-acyltransferases (Nat)"/>
    <property type="match status" value="1"/>
</dbReference>
<dbReference type="OrthoDB" id="9806005at2"/>
<dbReference type="Proteomes" id="UP000198393">
    <property type="component" value="Unassembled WGS sequence"/>
</dbReference>
<reference evidence="2 3" key="1">
    <citation type="submission" date="2017-06" db="EMBL/GenBank/DDBJ databases">
        <authorList>
            <person name="Kim H.J."/>
            <person name="Triplett B.A."/>
        </authorList>
    </citation>
    <scope>NUCLEOTIDE SEQUENCE [LARGE SCALE GENOMIC DNA]</scope>
    <source>
        <strain evidence="2 3">DSM 19307</strain>
    </source>
</reference>
<dbReference type="AlphaFoldDB" id="A0A239FVB4"/>
<dbReference type="CDD" id="cd04301">
    <property type="entry name" value="NAT_SF"/>
    <property type="match status" value="1"/>
</dbReference>
<dbReference type="EMBL" id="FZPD01000001">
    <property type="protein sequence ID" value="SNS60123.1"/>
    <property type="molecule type" value="Genomic_DNA"/>
</dbReference>
<dbReference type="Gene3D" id="3.40.630.30">
    <property type="match status" value="1"/>
</dbReference>
<evidence type="ECO:0000313" key="3">
    <source>
        <dbReference type="Proteomes" id="UP000198393"/>
    </source>
</evidence>
<dbReference type="InterPro" id="IPR000182">
    <property type="entry name" value="GNAT_dom"/>
</dbReference>
<evidence type="ECO:0000313" key="2">
    <source>
        <dbReference type="EMBL" id="SNS60123.1"/>
    </source>
</evidence>
<proteinExistence type="predicted"/>